<dbReference type="AlphaFoldDB" id="A0AAD5P906"/>
<dbReference type="EMBL" id="JAIXMP010000054">
    <property type="protein sequence ID" value="KAI9245120.1"/>
    <property type="molecule type" value="Genomic_DNA"/>
</dbReference>
<dbReference type="GO" id="GO:0019005">
    <property type="term" value="C:SCF ubiquitin ligase complex"/>
    <property type="evidence" value="ECO:0007669"/>
    <property type="project" value="TreeGrafter"/>
</dbReference>
<dbReference type="InterPro" id="IPR006553">
    <property type="entry name" value="Leu-rich_rpt_Cys-con_subtyp"/>
</dbReference>
<evidence type="ECO:0000256" key="1">
    <source>
        <dbReference type="SAM" id="MobiDB-lite"/>
    </source>
</evidence>
<protein>
    <recommendedName>
        <fullName evidence="4">Antagonist of mitotic exit network protein 1</fullName>
    </recommendedName>
</protein>
<comment type="caution">
    <text evidence="2">The sequence shown here is derived from an EMBL/GenBank/DDBJ whole genome shotgun (WGS) entry which is preliminary data.</text>
</comment>
<dbReference type="PANTHER" id="PTHR13318:SF95">
    <property type="entry name" value="F-BOX PROTEIN YLR352W"/>
    <property type="match status" value="1"/>
</dbReference>
<dbReference type="InterPro" id="IPR032675">
    <property type="entry name" value="LRR_dom_sf"/>
</dbReference>
<feature type="compositionally biased region" description="Low complexity" evidence="1">
    <location>
        <begin position="172"/>
        <end position="192"/>
    </location>
</feature>
<dbReference type="SUPFAM" id="SSF52047">
    <property type="entry name" value="RNI-like"/>
    <property type="match status" value="1"/>
</dbReference>
<keyword evidence="3" id="KW-1185">Reference proteome</keyword>
<dbReference type="Gene3D" id="3.80.10.10">
    <property type="entry name" value="Ribonuclease Inhibitor"/>
    <property type="match status" value="2"/>
</dbReference>
<evidence type="ECO:0000313" key="2">
    <source>
        <dbReference type="EMBL" id="KAI9245120.1"/>
    </source>
</evidence>
<name>A0AAD5P906_9FUNG</name>
<reference evidence="2" key="1">
    <citation type="journal article" date="2022" name="IScience">
        <title>Evolution of zygomycete secretomes and the origins of terrestrial fungal ecologies.</title>
        <authorList>
            <person name="Chang Y."/>
            <person name="Wang Y."/>
            <person name="Mondo S."/>
            <person name="Ahrendt S."/>
            <person name="Andreopoulos W."/>
            <person name="Barry K."/>
            <person name="Beard J."/>
            <person name="Benny G.L."/>
            <person name="Blankenship S."/>
            <person name="Bonito G."/>
            <person name="Cuomo C."/>
            <person name="Desiro A."/>
            <person name="Gervers K.A."/>
            <person name="Hundley H."/>
            <person name="Kuo A."/>
            <person name="LaButti K."/>
            <person name="Lang B.F."/>
            <person name="Lipzen A."/>
            <person name="O'Donnell K."/>
            <person name="Pangilinan J."/>
            <person name="Reynolds N."/>
            <person name="Sandor L."/>
            <person name="Smith M.E."/>
            <person name="Tsang A."/>
            <person name="Grigoriev I.V."/>
            <person name="Stajich J.E."/>
            <person name="Spatafora J.W."/>
        </authorList>
    </citation>
    <scope>NUCLEOTIDE SEQUENCE</scope>
    <source>
        <strain evidence="2">RSA 2281</strain>
    </source>
</reference>
<dbReference type="Proteomes" id="UP001209540">
    <property type="component" value="Unassembled WGS sequence"/>
</dbReference>
<evidence type="ECO:0000313" key="3">
    <source>
        <dbReference type="Proteomes" id="UP001209540"/>
    </source>
</evidence>
<dbReference type="GO" id="GO:0031146">
    <property type="term" value="P:SCF-dependent proteasomal ubiquitin-dependent protein catabolic process"/>
    <property type="evidence" value="ECO:0007669"/>
    <property type="project" value="TreeGrafter"/>
</dbReference>
<dbReference type="PANTHER" id="PTHR13318">
    <property type="entry name" value="PARTNER OF PAIRED, ISOFORM B-RELATED"/>
    <property type="match status" value="1"/>
</dbReference>
<gene>
    <name evidence="2" type="ORF">BDA99DRAFT_549271</name>
</gene>
<accession>A0AAD5P906</accession>
<organism evidence="2 3">
    <name type="scientific">Phascolomyces articulosus</name>
    <dbReference type="NCBI Taxonomy" id="60185"/>
    <lineage>
        <taxon>Eukaryota</taxon>
        <taxon>Fungi</taxon>
        <taxon>Fungi incertae sedis</taxon>
        <taxon>Mucoromycota</taxon>
        <taxon>Mucoromycotina</taxon>
        <taxon>Mucoromycetes</taxon>
        <taxon>Mucorales</taxon>
        <taxon>Lichtheimiaceae</taxon>
        <taxon>Phascolomyces</taxon>
    </lineage>
</organism>
<dbReference type="SMART" id="SM00367">
    <property type="entry name" value="LRR_CC"/>
    <property type="match status" value="6"/>
</dbReference>
<proteinExistence type="predicted"/>
<sequence length="476" mass="54071">MTLIDFENNDITNDKGIVLKAFSSIDKLKTHFALGLPEIVTIILNHVAYSINYSKNSNNTSNYNSGSSKDCIGISKEALSQLYQCLFVNQLWQDCTTRIMYRNLQFNEDKSEYDAFVKFASTFADAPVLQQQRPNIPTYCTPASLAVANPCDNNNSNNNNDEQLHSYQRMPSLSSTSTSTSTSTSSSSLSSSEYRMPNSKSQYFYTMTPPYHYDYNNDLIFIDERPYRLDMYRRTLRTLTLRKIKEFTSVTQSLQQVGKHAFRLERLELYICDSITDDSVLPFLTHGNLTHLTLAGCYQVTDAVITQAAESCRNLVLLDVRACGLISDTSITEIALKCPKLRHLNVGRVRDRERISTASINLIAQHTQIAVLGLAGCDITDECMLLLAHHRNKELERISVNNCRRLTNKSVHAFVKQCVNLAVFEMKECHLVDDWEAVAEMVKRKVLLTLCEQQNRDCVEWAKAHGRTLHVRAPLK</sequence>
<reference evidence="2" key="2">
    <citation type="submission" date="2023-02" db="EMBL/GenBank/DDBJ databases">
        <authorList>
            <consortium name="DOE Joint Genome Institute"/>
            <person name="Mondo S.J."/>
            <person name="Chang Y."/>
            <person name="Wang Y."/>
            <person name="Ahrendt S."/>
            <person name="Andreopoulos W."/>
            <person name="Barry K."/>
            <person name="Beard J."/>
            <person name="Benny G.L."/>
            <person name="Blankenship S."/>
            <person name="Bonito G."/>
            <person name="Cuomo C."/>
            <person name="Desiro A."/>
            <person name="Gervers K.A."/>
            <person name="Hundley H."/>
            <person name="Kuo A."/>
            <person name="LaButti K."/>
            <person name="Lang B.F."/>
            <person name="Lipzen A."/>
            <person name="O'Donnell K."/>
            <person name="Pangilinan J."/>
            <person name="Reynolds N."/>
            <person name="Sandor L."/>
            <person name="Smith M.W."/>
            <person name="Tsang A."/>
            <person name="Grigoriev I.V."/>
            <person name="Stajich J.E."/>
            <person name="Spatafora J.W."/>
        </authorList>
    </citation>
    <scope>NUCLEOTIDE SEQUENCE</scope>
    <source>
        <strain evidence="2">RSA 2281</strain>
    </source>
</reference>
<feature type="region of interest" description="Disordered" evidence="1">
    <location>
        <begin position="151"/>
        <end position="195"/>
    </location>
</feature>
<evidence type="ECO:0008006" key="4">
    <source>
        <dbReference type="Google" id="ProtNLM"/>
    </source>
</evidence>